<evidence type="ECO:0000256" key="2">
    <source>
        <dbReference type="ARBA" id="ARBA00023065"/>
    </source>
</evidence>
<reference evidence="5 6" key="1">
    <citation type="submission" date="2020-07" db="EMBL/GenBank/DDBJ databases">
        <title>Facklamia lactis sp. nov., isolated from raw milk.</title>
        <authorList>
            <person name="Doll E.V."/>
            <person name="Huptas C."/>
            <person name="Staib L."/>
            <person name="Wenning M."/>
            <person name="Scherer S."/>
        </authorList>
    </citation>
    <scope>NUCLEOTIDE SEQUENCE [LARGE SCALE GENOMIC DNA]</scope>
    <source>
        <strain evidence="5 6">DSM 111018</strain>
    </source>
</reference>
<feature type="domain" description="RCK C-terminal" evidence="4">
    <location>
        <begin position="140"/>
        <end position="222"/>
    </location>
</feature>
<proteinExistence type="predicted"/>
<gene>
    <name evidence="5" type="primary">trkA</name>
    <name evidence="5" type="ORF">HZY91_04340</name>
</gene>
<dbReference type="Gene3D" id="3.30.70.1450">
    <property type="entry name" value="Regulator of K+ conductance, C-terminal domain"/>
    <property type="match status" value="2"/>
</dbReference>
<dbReference type="PROSITE" id="PS51201">
    <property type="entry name" value="RCK_N"/>
    <property type="match status" value="2"/>
</dbReference>
<dbReference type="PANTHER" id="PTHR43833:SF5">
    <property type="entry name" value="TRK SYSTEM POTASSIUM UPTAKE PROTEIN TRKA"/>
    <property type="match status" value="1"/>
</dbReference>
<organism evidence="5 6">
    <name type="scientific">Facklamia lactis</name>
    <dbReference type="NCBI Taxonomy" id="2749967"/>
    <lineage>
        <taxon>Bacteria</taxon>
        <taxon>Bacillati</taxon>
        <taxon>Bacillota</taxon>
        <taxon>Bacilli</taxon>
        <taxon>Lactobacillales</taxon>
        <taxon>Aerococcaceae</taxon>
        <taxon>Facklamia</taxon>
    </lineage>
</organism>
<dbReference type="Gene3D" id="3.40.50.720">
    <property type="entry name" value="NAD(P)-binding Rossmann-like Domain"/>
    <property type="match status" value="2"/>
</dbReference>
<dbReference type="EMBL" id="JACBXQ010000002">
    <property type="protein sequence ID" value="MBG9986121.1"/>
    <property type="molecule type" value="Genomic_DNA"/>
</dbReference>
<evidence type="ECO:0000256" key="1">
    <source>
        <dbReference type="ARBA" id="ARBA00022448"/>
    </source>
</evidence>
<comment type="caution">
    <text evidence="5">The sequence shown here is derived from an EMBL/GenBank/DDBJ whole genome shotgun (WGS) entry which is preliminary data.</text>
</comment>
<dbReference type="Proteomes" id="UP000721415">
    <property type="component" value="Unassembled WGS sequence"/>
</dbReference>
<feature type="domain" description="RCK N-terminal" evidence="3">
    <location>
        <begin position="1"/>
        <end position="120"/>
    </location>
</feature>
<accession>A0ABS0LPN8</accession>
<dbReference type="NCBIfam" id="NF007039">
    <property type="entry name" value="PRK09496.3-2"/>
    <property type="match status" value="1"/>
</dbReference>
<dbReference type="PANTHER" id="PTHR43833">
    <property type="entry name" value="POTASSIUM CHANNEL PROTEIN 2-RELATED-RELATED"/>
    <property type="match status" value="1"/>
</dbReference>
<dbReference type="InterPro" id="IPR006037">
    <property type="entry name" value="RCK_C"/>
</dbReference>
<feature type="domain" description="RCK N-terminal" evidence="3">
    <location>
        <begin position="227"/>
        <end position="345"/>
    </location>
</feature>
<dbReference type="Pfam" id="PF02080">
    <property type="entry name" value="TrkA_C"/>
    <property type="match status" value="2"/>
</dbReference>
<feature type="domain" description="RCK C-terminal" evidence="4">
    <location>
        <begin position="370"/>
        <end position="450"/>
    </location>
</feature>
<dbReference type="NCBIfam" id="NF007033">
    <property type="entry name" value="PRK09496.1-5"/>
    <property type="match status" value="1"/>
</dbReference>
<dbReference type="InterPro" id="IPR036721">
    <property type="entry name" value="RCK_C_sf"/>
</dbReference>
<evidence type="ECO:0000313" key="5">
    <source>
        <dbReference type="EMBL" id="MBG9986121.1"/>
    </source>
</evidence>
<dbReference type="RefSeq" id="WP_197115037.1">
    <property type="nucleotide sequence ID" value="NZ_JACBXQ010000002.1"/>
</dbReference>
<evidence type="ECO:0000259" key="4">
    <source>
        <dbReference type="PROSITE" id="PS51202"/>
    </source>
</evidence>
<keyword evidence="2" id="KW-0406">Ion transport</keyword>
<dbReference type="SUPFAM" id="SSF116726">
    <property type="entry name" value="TrkA C-terminal domain-like"/>
    <property type="match status" value="2"/>
</dbReference>
<protein>
    <submittedName>
        <fullName evidence="5">Trk system potassium transporter TrkA</fullName>
    </submittedName>
</protein>
<evidence type="ECO:0000259" key="3">
    <source>
        <dbReference type="PROSITE" id="PS51201"/>
    </source>
</evidence>
<dbReference type="PROSITE" id="PS51202">
    <property type="entry name" value="RCK_C"/>
    <property type="match status" value="2"/>
</dbReference>
<dbReference type="InterPro" id="IPR003148">
    <property type="entry name" value="RCK_N"/>
</dbReference>
<dbReference type="SUPFAM" id="SSF51735">
    <property type="entry name" value="NAD(P)-binding Rossmann-fold domains"/>
    <property type="match status" value="2"/>
</dbReference>
<dbReference type="InterPro" id="IPR050721">
    <property type="entry name" value="Trk_Ktr_HKT_K-transport"/>
</dbReference>
<keyword evidence="6" id="KW-1185">Reference proteome</keyword>
<evidence type="ECO:0000313" key="6">
    <source>
        <dbReference type="Proteomes" id="UP000721415"/>
    </source>
</evidence>
<keyword evidence="1" id="KW-0813">Transport</keyword>
<dbReference type="Pfam" id="PF02254">
    <property type="entry name" value="TrkA_N"/>
    <property type="match status" value="2"/>
</dbReference>
<dbReference type="InterPro" id="IPR036291">
    <property type="entry name" value="NAD(P)-bd_dom_sf"/>
</dbReference>
<sequence length="450" mass="50640">MEIVIAGGGAVGEVICQELAQEGHNIVLIEQDADRLDHLINHYDITGIVGDGVNYDHLVTAGTKNCDVFIAVTPEDEFNIIASVFARKLGAKEVIARVRHPKYATNLEFVQDELGISLMINPEFEAARHMAELLRFPASVGVETFSHGRVSIVELEIDRENPLVGMQISDFRDNFGNVLICVIERQDHTFIPDGNDSIMAFDRLYVTGSADDLFNFYPQAGYSNKKIKNAMIIGGGRITQYLLTLLSSRNIQLTVIDRDLKVVEELSRIFPNVVFVHGNGKDHEFLQEQRIEKYDSVICLTGFDEENIIISLYASSLKIKKIITKVNRPYLVKMLDDLWSMAIITPKRLIANHILRFVRSLTSNNVSSVNSLYRIADNEVEALEFEVNNSSKVLNIPFKELQTRDNLIVAVIIRNGKRLFPTGEDCIIAGDHVIIVTKHKRFEDIDDILA</sequence>
<name>A0ABS0LPN8_9LACT</name>